<evidence type="ECO:0000256" key="1">
    <source>
        <dbReference type="SAM" id="MobiDB-lite"/>
    </source>
</evidence>
<organism evidence="2 3">
    <name type="scientific">Streptomyces enissocaesilis</name>
    <dbReference type="NCBI Taxonomy" id="332589"/>
    <lineage>
        <taxon>Bacteria</taxon>
        <taxon>Bacillati</taxon>
        <taxon>Actinomycetota</taxon>
        <taxon>Actinomycetes</taxon>
        <taxon>Kitasatosporales</taxon>
        <taxon>Streptomycetaceae</taxon>
        <taxon>Streptomyces</taxon>
        <taxon>Streptomyces rochei group</taxon>
    </lineage>
</organism>
<evidence type="ECO:0000313" key="3">
    <source>
        <dbReference type="Proteomes" id="UP001500403"/>
    </source>
</evidence>
<name>A0ABP6JAB9_9ACTN</name>
<dbReference type="EMBL" id="BAAAUD010000008">
    <property type="protein sequence ID" value="GAA2924052.1"/>
    <property type="molecule type" value="Genomic_DNA"/>
</dbReference>
<feature type="region of interest" description="Disordered" evidence="1">
    <location>
        <begin position="1"/>
        <end position="32"/>
    </location>
</feature>
<dbReference type="Proteomes" id="UP001500403">
    <property type="component" value="Unassembled WGS sequence"/>
</dbReference>
<comment type="caution">
    <text evidence="2">The sequence shown here is derived from an EMBL/GenBank/DDBJ whole genome shotgun (WGS) entry which is preliminary data.</text>
</comment>
<accession>A0ABP6JAB9</accession>
<sequence>MTLPYTSVGDGLRRLVPPPSVSAESVPHPADPPLYRALLRQWHSKGRTLPGRRDPEWSRLVTAPAWPESGRISGSLDPRGGGR</sequence>
<evidence type="ECO:0000313" key="2">
    <source>
        <dbReference type="EMBL" id="GAA2924052.1"/>
    </source>
</evidence>
<keyword evidence="3" id="KW-1185">Reference proteome</keyword>
<reference evidence="3" key="1">
    <citation type="journal article" date="2019" name="Int. J. Syst. Evol. Microbiol.">
        <title>The Global Catalogue of Microorganisms (GCM) 10K type strain sequencing project: providing services to taxonomists for standard genome sequencing and annotation.</title>
        <authorList>
            <consortium name="The Broad Institute Genomics Platform"/>
            <consortium name="The Broad Institute Genome Sequencing Center for Infectious Disease"/>
            <person name="Wu L."/>
            <person name="Ma J."/>
        </authorList>
    </citation>
    <scope>NUCLEOTIDE SEQUENCE [LARGE SCALE GENOMIC DNA]</scope>
    <source>
        <strain evidence="3">JCM 9088</strain>
    </source>
</reference>
<proteinExistence type="predicted"/>
<gene>
    <name evidence="2" type="ORF">GCM10010446_05300</name>
</gene>
<protein>
    <submittedName>
        <fullName evidence="2">Uncharacterized protein</fullName>
    </submittedName>
</protein>